<dbReference type="PRINTS" id="PR00744">
    <property type="entry name" value="GLHYDRLASE37"/>
</dbReference>
<dbReference type="EMBL" id="ABEU02000016">
    <property type="protein sequence ID" value="PNR37526.1"/>
    <property type="molecule type" value="Genomic_DNA"/>
</dbReference>
<protein>
    <recommendedName>
        <fullName evidence="4">Trehalase</fullName>
        <ecNumber evidence="4">3.2.1.28</ecNumber>
    </recommendedName>
    <alternativeName>
        <fullName evidence="4">Alpha-trehalose glucohydrolase</fullName>
    </alternativeName>
</protein>
<feature type="signal peptide" evidence="5">
    <location>
        <begin position="1"/>
        <end position="40"/>
    </location>
</feature>
<dbReference type="GO" id="GO:0004555">
    <property type="term" value="F:alpha,alpha-trehalase activity"/>
    <property type="evidence" value="ECO:0000318"/>
    <property type="project" value="GO_Central"/>
</dbReference>
<reference evidence="6 8" key="2">
    <citation type="journal article" date="2018" name="Plant J.">
        <title>The Physcomitrella patens chromosome-scale assembly reveals moss genome structure and evolution.</title>
        <authorList>
            <person name="Lang D."/>
            <person name="Ullrich K.K."/>
            <person name="Murat F."/>
            <person name="Fuchs J."/>
            <person name="Jenkins J."/>
            <person name="Haas F.B."/>
            <person name="Piednoel M."/>
            <person name="Gundlach H."/>
            <person name="Van Bel M."/>
            <person name="Meyberg R."/>
            <person name="Vives C."/>
            <person name="Morata J."/>
            <person name="Symeonidi A."/>
            <person name="Hiss M."/>
            <person name="Muchero W."/>
            <person name="Kamisugi Y."/>
            <person name="Saleh O."/>
            <person name="Blanc G."/>
            <person name="Decker E.L."/>
            <person name="van Gessel N."/>
            <person name="Grimwood J."/>
            <person name="Hayes R.D."/>
            <person name="Graham S.W."/>
            <person name="Gunter L.E."/>
            <person name="McDaniel S.F."/>
            <person name="Hoernstein S.N.W."/>
            <person name="Larsson A."/>
            <person name="Li F.W."/>
            <person name="Perroud P.F."/>
            <person name="Phillips J."/>
            <person name="Ranjan P."/>
            <person name="Rokshar D.S."/>
            <person name="Rothfels C.J."/>
            <person name="Schneider L."/>
            <person name="Shu S."/>
            <person name="Stevenson D.W."/>
            <person name="Thummler F."/>
            <person name="Tillich M."/>
            <person name="Villarreal Aguilar J.C."/>
            <person name="Widiez T."/>
            <person name="Wong G.K."/>
            <person name="Wymore A."/>
            <person name="Zhang Y."/>
            <person name="Zimmer A.D."/>
            <person name="Quatrano R.S."/>
            <person name="Mayer K.F.X."/>
            <person name="Goodstein D."/>
            <person name="Casacuberta J.M."/>
            <person name="Vandepoele K."/>
            <person name="Reski R."/>
            <person name="Cuming A.C."/>
            <person name="Tuskan G.A."/>
            <person name="Maumus F."/>
            <person name="Salse J."/>
            <person name="Schmutz J."/>
            <person name="Rensing S.A."/>
        </authorList>
    </citation>
    <scope>NUCLEOTIDE SEQUENCE [LARGE SCALE GENOMIC DNA]</scope>
    <source>
        <strain evidence="7 8">cv. Gransden 2004</strain>
    </source>
</reference>
<evidence type="ECO:0000313" key="8">
    <source>
        <dbReference type="Proteomes" id="UP000006727"/>
    </source>
</evidence>
<keyword evidence="8" id="KW-1185">Reference proteome</keyword>
<dbReference type="Gramene" id="Pp3c16_7830V3.1">
    <property type="protein sequence ID" value="Pp3c16_7830V3.1"/>
    <property type="gene ID" value="Pp3c16_7830"/>
</dbReference>
<dbReference type="EnsemblPlants" id="Pp3c16_7830V3.1">
    <property type="protein sequence ID" value="Pp3c16_7830V3.1"/>
    <property type="gene ID" value="Pp3c16_7830"/>
</dbReference>
<evidence type="ECO:0000313" key="7">
    <source>
        <dbReference type="EnsemblPlants" id="Pp3c16_7830V3.1"/>
    </source>
</evidence>
<organism evidence="6">
    <name type="scientific">Physcomitrium patens</name>
    <name type="common">Spreading-leaved earth moss</name>
    <name type="synonym">Physcomitrella patens</name>
    <dbReference type="NCBI Taxonomy" id="3218"/>
    <lineage>
        <taxon>Eukaryota</taxon>
        <taxon>Viridiplantae</taxon>
        <taxon>Streptophyta</taxon>
        <taxon>Embryophyta</taxon>
        <taxon>Bryophyta</taxon>
        <taxon>Bryophytina</taxon>
        <taxon>Bryopsida</taxon>
        <taxon>Funariidae</taxon>
        <taxon>Funariales</taxon>
        <taxon>Funariaceae</taxon>
        <taxon>Physcomitrium</taxon>
    </lineage>
</organism>
<dbReference type="InterPro" id="IPR018232">
    <property type="entry name" value="Glyco_hydro_37_CS"/>
</dbReference>
<evidence type="ECO:0000313" key="6">
    <source>
        <dbReference type="EMBL" id="PNR37526.1"/>
    </source>
</evidence>
<evidence type="ECO:0000256" key="3">
    <source>
        <dbReference type="ARBA" id="ARBA00023295"/>
    </source>
</evidence>
<keyword evidence="2 4" id="KW-0378">Hydrolase</keyword>
<sequence>MTVMGLETFMSGCGQIVMPTGMSNLLTLLVAIQAAALASSDGSLRYDPKYYVDIPLRFSVKETTLAFDALPRSQNNTIPPKALDQFVKQFFDVAGNDLIPSTPKDFNPSPPNFLPQVQNAYARKWALKVHGLWLELTRKVSPSVAKEPNQHTLLPLNYSVVIPGERFKEAYYWDSYWVIKGLLVSGMTDTAKGVIENLMELVERYGFVPNGARVYYENRSQPPLLSMMIRAVYGKTRDQTLLKRAMPILLKEYAFWTSGRHEVKVRDNNGDEHRLSRFWANWDAPRPESFTIDVNVTQGMSKSREAQLYHDIATAAESGWDFSSRWMEDGQNLKTLRTSKIIPVDLNAYLFQMEKNIEYFAKILGNQTTEMRFAIAAKDRQRAIQKVLWNRKKGQWYDVWLHPNRCSYSETDNRTVVFEWKQKRRTYISNFIPLWAGILPKGDVRKEKVIEALLDSGLVLPAGVATSLKNTGQQWDFPNAWAPMVDMIIEGLEASGFLTGKLMAKNISRNWLRSNYVAYEQVGKMVEKYDATSCGKIGGGGEYNPQTGFGWSNGVVLSLLHKYGWPANEPFICEDQLEIR</sequence>
<evidence type="ECO:0000256" key="5">
    <source>
        <dbReference type="SAM" id="SignalP"/>
    </source>
</evidence>
<keyword evidence="3 4" id="KW-0326">Glycosidase</keyword>
<gene>
    <name evidence="7" type="primary">LOC112293563</name>
    <name evidence="6" type="ORF">PHYPA_020635</name>
</gene>
<dbReference type="RefSeq" id="XP_024398909.1">
    <property type="nucleotide sequence ID" value="XM_024543141.2"/>
</dbReference>
<dbReference type="PANTHER" id="PTHR23403">
    <property type="entry name" value="TREHALASE"/>
    <property type="match status" value="1"/>
</dbReference>
<dbReference type="InterPro" id="IPR001661">
    <property type="entry name" value="Glyco_hydro_37"/>
</dbReference>
<dbReference type="AlphaFoldDB" id="A0A2K1J7M6"/>
<dbReference type="PaxDb" id="3218-PP1S194_104V6.3"/>
<dbReference type="EnsemblPlants" id="Pp3c16_7830V3.2">
    <property type="protein sequence ID" value="Pp3c16_7830V3.2"/>
    <property type="gene ID" value="Pp3c16_7830"/>
</dbReference>
<dbReference type="InterPro" id="IPR008928">
    <property type="entry name" value="6-hairpin_glycosidase_sf"/>
</dbReference>
<dbReference type="InterPro" id="IPR012341">
    <property type="entry name" value="6hp_glycosidase-like_sf"/>
</dbReference>
<dbReference type="PROSITE" id="PS00928">
    <property type="entry name" value="TREHALASE_2"/>
    <property type="match status" value="1"/>
</dbReference>
<dbReference type="OMA" id="YMVDNHG"/>
<reference evidence="7" key="3">
    <citation type="submission" date="2020-12" db="UniProtKB">
        <authorList>
            <consortium name="EnsemblPlants"/>
        </authorList>
    </citation>
    <scope>IDENTIFICATION</scope>
</reference>
<feature type="chain" id="PRO_5044576302" description="Trehalase" evidence="5">
    <location>
        <begin position="41"/>
        <end position="580"/>
    </location>
</feature>
<dbReference type="GeneID" id="112293563"/>
<comment type="catalytic activity">
    <reaction evidence="4">
        <text>alpha,alpha-trehalose + H2O = alpha-D-glucose + beta-D-glucose</text>
        <dbReference type="Rhea" id="RHEA:32675"/>
        <dbReference type="ChEBI" id="CHEBI:15377"/>
        <dbReference type="ChEBI" id="CHEBI:15903"/>
        <dbReference type="ChEBI" id="CHEBI:16551"/>
        <dbReference type="ChEBI" id="CHEBI:17925"/>
        <dbReference type="EC" id="3.2.1.28"/>
    </reaction>
</comment>
<dbReference type="SUPFAM" id="SSF48208">
    <property type="entry name" value="Six-hairpin glycosidases"/>
    <property type="match status" value="1"/>
</dbReference>
<dbReference type="Proteomes" id="UP000006727">
    <property type="component" value="Chromosome 16"/>
</dbReference>
<dbReference type="EC" id="3.2.1.28" evidence="4"/>
<dbReference type="GO" id="GO:0005993">
    <property type="term" value="P:trehalose catabolic process"/>
    <property type="evidence" value="ECO:0000318"/>
    <property type="project" value="GO_Central"/>
</dbReference>
<dbReference type="Gramene" id="Pp3c16_7830V3.2">
    <property type="protein sequence ID" value="Pp3c16_7830V3.2"/>
    <property type="gene ID" value="Pp3c16_7830"/>
</dbReference>
<evidence type="ECO:0000256" key="4">
    <source>
        <dbReference type="RuleBase" id="RU361180"/>
    </source>
</evidence>
<dbReference type="STRING" id="3218.A0A2K1J7M6"/>
<dbReference type="Pfam" id="PF01204">
    <property type="entry name" value="Trehalase"/>
    <property type="match status" value="1"/>
</dbReference>
<dbReference type="Gene3D" id="1.50.10.10">
    <property type="match status" value="1"/>
</dbReference>
<comment type="similarity">
    <text evidence="1 4">Belongs to the glycosyl hydrolase 37 family.</text>
</comment>
<evidence type="ECO:0000256" key="1">
    <source>
        <dbReference type="ARBA" id="ARBA00005615"/>
    </source>
</evidence>
<reference evidence="6 8" key="1">
    <citation type="journal article" date="2008" name="Science">
        <title>The Physcomitrella genome reveals evolutionary insights into the conquest of land by plants.</title>
        <authorList>
            <person name="Rensing S."/>
            <person name="Lang D."/>
            <person name="Zimmer A."/>
            <person name="Terry A."/>
            <person name="Salamov A."/>
            <person name="Shapiro H."/>
            <person name="Nishiyama T."/>
            <person name="Perroud P.-F."/>
            <person name="Lindquist E."/>
            <person name="Kamisugi Y."/>
            <person name="Tanahashi T."/>
            <person name="Sakakibara K."/>
            <person name="Fujita T."/>
            <person name="Oishi K."/>
            <person name="Shin-I T."/>
            <person name="Kuroki Y."/>
            <person name="Toyoda A."/>
            <person name="Suzuki Y."/>
            <person name="Hashimoto A."/>
            <person name="Yamaguchi K."/>
            <person name="Sugano A."/>
            <person name="Kohara Y."/>
            <person name="Fujiyama A."/>
            <person name="Anterola A."/>
            <person name="Aoki S."/>
            <person name="Ashton N."/>
            <person name="Barbazuk W.B."/>
            <person name="Barker E."/>
            <person name="Bennetzen J."/>
            <person name="Bezanilla M."/>
            <person name="Blankenship R."/>
            <person name="Cho S.H."/>
            <person name="Dutcher S."/>
            <person name="Estelle M."/>
            <person name="Fawcett J.A."/>
            <person name="Gundlach H."/>
            <person name="Hanada K."/>
            <person name="Heyl A."/>
            <person name="Hicks K.A."/>
            <person name="Hugh J."/>
            <person name="Lohr M."/>
            <person name="Mayer K."/>
            <person name="Melkozernov A."/>
            <person name="Murata T."/>
            <person name="Nelson D."/>
            <person name="Pils B."/>
            <person name="Prigge M."/>
            <person name="Reiss B."/>
            <person name="Renner T."/>
            <person name="Rombauts S."/>
            <person name="Rushton P."/>
            <person name="Sanderfoot A."/>
            <person name="Schween G."/>
            <person name="Shiu S.-H."/>
            <person name="Stueber K."/>
            <person name="Theodoulou F.L."/>
            <person name="Tu H."/>
            <person name="Van de Peer Y."/>
            <person name="Verrier P.J."/>
            <person name="Waters E."/>
            <person name="Wood A."/>
            <person name="Yang L."/>
            <person name="Cove D."/>
            <person name="Cuming A."/>
            <person name="Hasebe M."/>
            <person name="Lucas S."/>
            <person name="Mishler D.B."/>
            <person name="Reski R."/>
            <person name="Grigoriev I."/>
            <person name="Quatrano R.S."/>
            <person name="Boore J.L."/>
        </authorList>
    </citation>
    <scope>NUCLEOTIDE SEQUENCE [LARGE SCALE GENOMIC DNA]</scope>
    <source>
        <strain evidence="7 8">cv. Gransden 2004</strain>
    </source>
</reference>
<keyword evidence="5" id="KW-0732">Signal</keyword>
<dbReference type="SMR" id="A0A2K1J7M6"/>
<proteinExistence type="inferred from homology"/>
<evidence type="ECO:0000256" key="2">
    <source>
        <dbReference type="ARBA" id="ARBA00022801"/>
    </source>
</evidence>
<name>A0A2K1J7M6_PHYPA</name>
<dbReference type="PANTHER" id="PTHR23403:SF1">
    <property type="entry name" value="TREHALASE"/>
    <property type="match status" value="1"/>
</dbReference>
<accession>A0A2K1J7M6</accession>